<dbReference type="Gene3D" id="1.10.10.60">
    <property type="entry name" value="Homeodomain-like"/>
    <property type="match status" value="1"/>
</dbReference>
<feature type="region of interest" description="Disordered" evidence="5">
    <location>
        <begin position="518"/>
        <end position="558"/>
    </location>
</feature>
<comment type="caution">
    <text evidence="8">The sequence shown here is derived from an EMBL/GenBank/DDBJ whole genome shotgun (WGS) entry which is preliminary data.</text>
</comment>
<organism evidence="8 9">
    <name type="scientific">Periplaneta americana</name>
    <name type="common">American cockroach</name>
    <name type="synonym">Blatta americana</name>
    <dbReference type="NCBI Taxonomy" id="6978"/>
    <lineage>
        <taxon>Eukaryota</taxon>
        <taxon>Metazoa</taxon>
        <taxon>Ecdysozoa</taxon>
        <taxon>Arthropoda</taxon>
        <taxon>Hexapoda</taxon>
        <taxon>Insecta</taxon>
        <taxon>Pterygota</taxon>
        <taxon>Neoptera</taxon>
        <taxon>Polyneoptera</taxon>
        <taxon>Dictyoptera</taxon>
        <taxon>Blattodea</taxon>
        <taxon>Blattoidea</taxon>
        <taxon>Blattidae</taxon>
        <taxon>Blattinae</taxon>
        <taxon>Periplaneta</taxon>
    </lineage>
</organism>
<evidence type="ECO:0000313" key="8">
    <source>
        <dbReference type="EMBL" id="KAJ4425446.1"/>
    </source>
</evidence>
<feature type="compositionally biased region" description="Basic and acidic residues" evidence="5">
    <location>
        <begin position="574"/>
        <end position="589"/>
    </location>
</feature>
<feature type="domain" description="HTH CENPB-type" evidence="7">
    <location>
        <begin position="151"/>
        <end position="228"/>
    </location>
</feature>
<keyword evidence="9" id="KW-1185">Reference proteome</keyword>
<name>A0ABQ8RUU4_PERAM</name>
<evidence type="ECO:0000256" key="3">
    <source>
        <dbReference type="ARBA" id="ARBA00023242"/>
    </source>
</evidence>
<evidence type="ECO:0000256" key="1">
    <source>
        <dbReference type="ARBA" id="ARBA00004123"/>
    </source>
</evidence>
<feature type="compositionally biased region" description="Low complexity" evidence="5">
    <location>
        <begin position="518"/>
        <end position="529"/>
    </location>
</feature>
<proteinExistence type="predicted"/>
<keyword evidence="3 4" id="KW-0539">Nucleus</keyword>
<dbReference type="InterPro" id="IPR006600">
    <property type="entry name" value="HTH_CenpB_DNA-bd_dom"/>
</dbReference>
<dbReference type="SUPFAM" id="SSF57903">
    <property type="entry name" value="FYVE/PHD zinc finger"/>
    <property type="match status" value="1"/>
</dbReference>
<feature type="region of interest" description="Disordered" evidence="5">
    <location>
        <begin position="1"/>
        <end position="37"/>
    </location>
</feature>
<dbReference type="PANTHER" id="PTHR19303">
    <property type="entry name" value="TRANSPOSON"/>
    <property type="match status" value="1"/>
</dbReference>
<dbReference type="Pfam" id="PF03184">
    <property type="entry name" value="DDE_1"/>
    <property type="match status" value="1"/>
</dbReference>
<feature type="DNA-binding region" description="H-T-H motif" evidence="4">
    <location>
        <begin position="120"/>
        <end position="140"/>
    </location>
</feature>
<evidence type="ECO:0000256" key="5">
    <source>
        <dbReference type="SAM" id="MobiDB-lite"/>
    </source>
</evidence>
<dbReference type="PROSITE" id="PS50960">
    <property type="entry name" value="HTH_PSQ"/>
    <property type="match status" value="1"/>
</dbReference>
<evidence type="ECO:0000256" key="4">
    <source>
        <dbReference type="PROSITE-ProRule" id="PRU00320"/>
    </source>
</evidence>
<sequence>MAEKKSTRATIAPPGHHLEEPTSTGRKNTPHPRQCDKNNMSQVERNLFNEHMIGIKEECVDQSYITSDMKDEETKEADNFDFFKCEVQMPGKTTAVRRKTWDPQRMKEAILSVRSGQMGYLRAAKTYGVPKGTVEKYVKDRDKTPEDILKVRSGRKPVLPPELENMLVKYCLQMDERFFGLRVSDMKRMAFELAIRNGLQHPFSANKGSAGKKWFRLFLKRHPILSLRTPQGVSAARIKSFNPENVAVFFDIYERELEKVNFDGHRVYNVGETGLTVVQHKYQKVVSMRGKKQISNLTSTERGALITIVTCMNATGNFVPPLFVFPRKNMKAELMDGAPPGSISGCHTSGWVQTNIFSKWFDHFIKFIKPSESNPVILVLDAHYSHTRNIEVIEKGRSNHVAIICLPPHSTAKMQPLDVCFMKPLKTYYAQEISTWLRHHPGRVVTHYQVASLFGLAYQKAATMQNSMNAFRKCGLIPCNRNIFANVDFAIHEGGWNDETVIPGSEHFVGPVEISPLPQLQKQQQQQQQQPPPQESQASTSGESQVKSSRAGKAALITSSPYQKQLRESLYKAKQNKDGAHKRLFDKQQKSQKNRKVQLKKHNLTSFSDEDFDEEMQSIDSSDSEFEGNDDDAECLFCTGLFSDDTRGEKWVQCSKCRRWAHEDCGADEEHFICSTC</sequence>
<dbReference type="InterPro" id="IPR013083">
    <property type="entry name" value="Znf_RING/FYVE/PHD"/>
</dbReference>
<dbReference type="Proteomes" id="UP001148838">
    <property type="component" value="Unassembled WGS sequence"/>
</dbReference>
<dbReference type="PROSITE" id="PS51253">
    <property type="entry name" value="HTH_CENPB"/>
    <property type="match status" value="1"/>
</dbReference>
<dbReference type="Gene3D" id="3.30.40.10">
    <property type="entry name" value="Zinc/RING finger domain, C3HC4 (zinc finger)"/>
    <property type="match status" value="1"/>
</dbReference>
<dbReference type="Pfam" id="PF05225">
    <property type="entry name" value="HTH_psq"/>
    <property type="match status" value="1"/>
</dbReference>
<comment type="subcellular location">
    <subcellularLocation>
        <location evidence="1 4">Nucleus</location>
    </subcellularLocation>
</comment>
<dbReference type="CDD" id="cd15517">
    <property type="entry name" value="PHD_TCF19_like"/>
    <property type="match status" value="1"/>
</dbReference>
<dbReference type="PANTHER" id="PTHR19303:SF74">
    <property type="entry name" value="POGO TRANSPOSABLE ELEMENT WITH KRAB DOMAIN"/>
    <property type="match status" value="1"/>
</dbReference>
<evidence type="ECO:0000256" key="2">
    <source>
        <dbReference type="ARBA" id="ARBA00023125"/>
    </source>
</evidence>
<dbReference type="SUPFAM" id="SSF46689">
    <property type="entry name" value="Homeodomain-like"/>
    <property type="match status" value="1"/>
</dbReference>
<reference evidence="8 9" key="1">
    <citation type="journal article" date="2022" name="Allergy">
        <title>Genome assembly and annotation of Periplaneta americana reveal a comprehensive cockroach allergen profile.</title>
        <authorList>
            <person name="Wang L."/>
            <person name="Xiong Q."/>
            <person name="Saelim N."/>
            <person name="Wang L."/>
            <person name="Nong W."/>
            <person name="Wan A.T."/>
            <person name="Shi M."/>
            <person name="Liu X."/>
            <person name="Cao Q."/>
            <person name="Hui J.H.L."/>
            <person name="Sookrung N."/>
            <person name="Leung T.F."/>
            <person name="Tungtrongchitr A."/>
            <person name="Tsui S.K.W."/>
        </authorList>
    </citation>
    <scope>NUCLEOTIDE SEQUENCE [LARGE SCALE GENOMIC DNA]</scope>
    <source>
        <strain evidence="8">PWHHKU_190912</strain>
    </source>
</reference>
<dbReference type="InterPro" id="IPR009057">
    <property type="entry name" value="Homeodomain-like_sf"/>
</dbReference>
<dbReference type="Pfam" id="PF03221">
    <property type="entry name" value="HTH_Tnp_Tc5"/>
    <property type="match status" value="1"/>
</dbReference>
<dbReference type="InterPro" id="IPR004875">
    <property type="entry name" value="DDE_SF_endonuclease_dom"/>
</dbReference>
<feature type="region of interest" description="Disordered" evidence="5">
    <location>
        <begin position="574"/>
        <end position="598"/>
    </location>
</feature>
<evidence type="ECO:0000259" key="6">
    <source>
        <dbReference type="PROSITE" id="PS50960"/>
    </source>
</evidence>
<dbReference type="InterPro" id="IPR011011">
    <property type="entry name" value="Znf_FYVE_PHD"/>
</dbReference>
<gene>
    <name evidence="8" type="ORF">ANN_28062</name>
</gene>
<accession>A0ABQ8RUU4</accession>
<dbReference type="InterPro" id="IPR050863">
    <property type="entry name" value="CenT-Element_Derived"/>
</dbReference>
<evidence type="ECO:0008006" key="10">
    <source>
        <dbReference type="Google" id="ProtNLM"/>
    </source>
</evidence>
<dbReference type="EMBL" id="JAJSOF020000043">
    <property type="protein sequence ID" value="KAJ4425446.1"/>
    <property type="molecule type" value="Genomic_DNA"/>
</dbReference>
<dbReference type="InterPro" id="IPR007889">
    <property type="entry name" value="HTH_Psq"/>
</dbReference>
<feature type="domain" description="HTH psq-type" evidence="6">
    <location>
        <begin position="97"/>
        <end position="144"/>
    </location>
</feature>
<evidence type="ECO:0000259" key="7">
    <source>
        <dbReference type="PROSITE" id="PS51253"/>
    </source>
</evidence>
<keyword evidence="2 4" id="KW-0238">DNA-binding</keyword>
<feature type="compositionally biased region" description="Polar residues" evidence="5">
    <location>
        <begin position="535"/>
        <end position="548"/>
    </location>
</feature>
<evidence type="ECO:0000313" key="9">
    <source>
        <dbReference type="Proteomes" id="UP001148838"/>
    </source>
</evidence>
<protein>
    <recommendedName>
        <fullName evidence="10">HTH CENPB-type domain-containing protein</fullName>
    </recommendedName>
</protein>